<dbReference type="GO" id="GO:0003700">
    <property type="term" value="F:DNA-binding transcription factor activity"/>
    <property type="evidence" value="ECO:0007669"/>
    <property type="project" value="TreeGrafter"/>
</dbReference>
<dbReference type="PANTHER" id="PTHR30055:SF234">
    <property type="entry name" value="HTH-TYPE TRANSCRIPTIONAL REGULATOR BETI"/>
    <property type="match status" value="1"/>
</dbReference>
<dbReference type="SUPFAM" id="SSF46689">
    <property type="entry name" value="Homeodomain-like"/>
    <property type="match status" value="1"/>
</dbReference>
<reference evidence="5" key="1">
    <citation type="submission" date="2020-05" db="EMBL/GenBank/DDBJ databases">
        <authorList>
            <person name="Chiriac C."/>
            <person name="Salcher M."/>
            <person name="Ghai R."/>
            <person name="Kavagutti S V."/>
        </authorList>
    </citation>
    <scope>NUCLEOTIDE SEQUENCE</scope>
</reference>
<dbReference type="PRINTS" id="PR00455">
    <property type="entry name" value="HTHTETR"/>
</dbReference>
<dbReference type="InterPro" id="IPR009057">
    <property type="entry name" value="Homeodomain-like_sf"/>
</dbReference>
<feature type="domain" description="HTH tetR-type" evidence="4">
    <location>
        <begin position="8"/>
        <end position="68"/>
    </location>
</feature>
<evidence type="ECO:0000256" key="2">
    <source>
        <dbReference type="ARBA" id="ARBA00023125"/>
    </source>
</evidence>
<dbReference type="Gene3D" id="1.10.357.10">
    <property type="entry name" value="Tetracycline Repressor, domain 2"/>
    <property type="match status" value="1"/>
</dbReference>
<evidence type="ECO:0000256" key="1">
    <source>
        <dbReference type="ARBA" id="ARBA00023015"/>
    </source>
</evidence>
<dbReference type="InterPro" id="IPR001647">
    <property type="entry name" value="HTH_TetR"/>
</dbReference>
<accession>A0A6J6WM16</accession>
<protein>
    <submittedName>
        <fullName evidence="5">Unannotated protein</fullName>
    </submittedName>
</protein>
<dbReference type="PANTHER" id="PTHR30055">
    <property type="entry name" value="HTH-TYPE TRANSCRIPTIONAL REGULATOR RUTR"/>
    <property type="match status" value="1"/>
</dbReference>
<dbReference type="GO" id="GO:0000976">
    <property type="term" value="F:transcription cis-regulatory region binding"/>
    <property type="evidence" value="ECO:0007669"/>
    <property type="project" value="TreeGrafter"/>
</dbReference>
<proteinExistence type="predicted"/>
<evidence type="ECO:0000313" key="5">
    <source>
        <dbReference type="EMBL" id="CAB4784959.1"/>
    </source>
</evidence>
<keyword evidence="3" id="KW-0804">Transcription</keyword>
<dbReference type="PROSITE" id="PS50977">
    <property type="entry name" value="HTH_TETR_2"/>
    <property type="match status" value="1"/>
</dbReference>
<dbReference type="InterPro" id="IPR050109">
    <property type="entry name" value="HTH-type_TetR-like_transc_reg"/>
</dbReference>
<name>A0A6J6WM16_9ZZZZ</name>
<evidence type="ECO:0000259" key="4">
    <source>
        <dbReference type="PROSITE" id="PS50977"/>
    </source>
</evidence>
<keyword evidence="2" id="KW-0238">DNA-binding</keyword>
<sequence length="167" mass="18410">MLTKSKTSGTRQALLDGARIVFAEVGVRNANMIEIADRSEVARATLYNHFRDKDELIAALIEDEIERMRNLITSAPDRREVLFLIANDIAQNAALRKVLSLEPHLIAALAQISETPIWNQARNILTTSLRTSSVGAEIALRWCISQLFAPIASGDLESSIAAVERSL</sequence>
<keyword evidence="1" id="KW-0805">Transcription regulation</keyword>
<evidence type="ECO:0000256" key="3">
    <source>
        <dbReference type="ARBA" id="ARBA00023163"/>
    </source>
</evidence>
<dbReference type="AlphaFoldDB" id="A0A6J6WM16"/>
<organism evidence="5">
    <name type="scientific">freshwater metagenome</name>
    <dbReference type="NCBI Taxonomy" id="449393"/>
    <lineage>
        <taxon>unclassified sequences</taxon>
        <taxon>metagenomes</taxon>
        <taxon>ecological metagenomes</taxon>
    </lineage>
</organism>
<dbReference type="EMBL" id="CAEZZS010000079">
    <property type="protein sequence ID" value="CAB4784959.1"/>
    <property type="molecule type" value="Genomic_DNA"/>
</dbReference>
<gene>
    <name evidence="5" type="ORF">UFOPK2922_01280</name>
</gene>
<dbReference type="Pfam" id="PF00440">
    <property type="entry name" value="TetR_N"/>
    <property type="match status" value="1"/>
</dbReference>